<sequence length="43" mass="5351">MVNKWIDELLLDILRIRQLLFIIVWLILLGLKYLVFTYMYSYN</sequence>
<protein>
    <submittedName>
        <fullName evidence="2">Uncharacterized protein</fullName>
    </submittedName>
</protein>
<accession>A0A839GD99</accession>
<keyword evidence="1" id="KW-0812">Transmembrane</keyword>
<evidence type="ECO:0000313" key="2">
    <source>
        <dbReference type="EMBL" id="MBA9076882.1"/>
    </source>
</evidence>
<keyword evidence="1" id="KW-0472">Membrane</keyword>
<dbReference type="AlphaFoldDB" id="A0A839GD99"/>
<reference evidence="2 3" key="1">
    <citation type="submission" date="2020-08" db="EMBL/GenBank/DDBJ databases">
        <title>Genomic Encyclopedia of Type Strains, Phase IV (KMG-IV): sequencing the most valuable type-strain genomes for metagenomic binning, comparative biology and taxonomic classification.</title>
        <authorList>
            <person name="Goeker M."/>
        </authorList>
    </citation>
    <scope>NUCLEOTIDE SEQUENCE [LARGE SCALE GENOMIC DNA]</scope>
    <source>
        <strain evidence="2 3">DSM 29854</strain>
    </source>
</reference>
<evidence type="ECO:0000313" key="3">
    <source>
        <dbReference type="Proteomes" id="UP000563094"/>
    </source>
</evidence>
<comment type="caution">
    <text evidence="2">The sequence shown here is derived from an EMBL/GenBank/DDBJ whole genome shotgun (WGS) entry which is preliminary data.</text>
</comment>
<evidence type="ECO:0000256" key="1">
    <source>
        <dbReference type="SAM" id="Phobius"/>
    </source>
</evidence>
<proteinExistence type="predicted"/>
<dbReference type="EMBL" id="JACJIQ010000005">
    <property type="protein sequence ID" value="MBA9076882.1"/>
    <property type="molecule type" value="Genomic_DNA"/>
</dbReference>
<name>A0A839GD99_9BACT</name>
<keyword evidence="3" id="KW-1185">Reference proteome</keyword>
<organism evidence="2 3">
    <name type="scientific">Rufibacter quisquiliarum</name>
    <dbReference type="NCBI Taxonomy" id="1549639"/>
    <lineage>
        <taxon>Bacteria</taxon>
        <taxon>Pseudomonadati</taxon>
        <taxon>Bacteroidota</taxon>
        <taxon>Cytophagia</taxon>
        <taxon>Cytophagales</taxon>
        <taxon>Hymenobacteraceae</taxon>
        <taxon>Rufibacter</taxon>
    </lineage>
</organism>
<feature type="transmembrane region" description="Helical" evidence="1">
    <location>
        <begin position="20"/>
        <end position="40"/>
    </location>
</feature>
<keyword evidence="1" id="KW-1133">Transmembrane helix</keyword>
<dbReference type="Proteomes" id="UP000563094">
    <property type="component" value="Unassembled WGS sequence"/>
</dbReference>
<gene>
    <name evidence="2" type="ORF">FHS90_001590</name>
</gene>